<dbReference type="Pfam" id="PF03705">
    <property type="entry name" value="CheR_N"/>
    <property type="match status" value="1"/>
</dbReference>
<accession>A0ABT3GX08</accession>
<keyword evidence="8" id="KW-1185">Reference proteome</keyword>
<comment type="function">
    <text evidence="5">Methylation of the membrane-bound methyl-accepting chemotaxis proteins (MCP) to form gamma-glutamyl methyl ester residues in MCP.</text>
</comment>
<keyword evidence="3 5" id="KW-0808">Transferase</keyword>
<dbReference type="PRINTS" id="PR00996">
    <property type="entry name" value="CHERMTFRASE"/>
</dbReference>
<dbReference type="InterPro" id="IPR022642">
    <property type="entry name" value="CheR_C"/>
</dbReference>
<gene>
    <name evidence="7" type="ORF">OKW52_07050</name>
</gene>
<proteinExistence type="predicted"/>
<dbReference type="SUPFAM" id="SSF47757">
    <property type="entry name" value="Chemotaxis receptor methyltransferase CheR, N-terminal domain"/>
    <property type="match status" value="1"/>
</dbReference>
<dbReference type="PROSITE" id="PS50123">
    <property type="entry name" value="CHER"/>
    <property type="match status" value="1"/>
</dbReference>
<keyword evidence="2 5" id="KW-0489">Methyltransferase</keyword>
<evidence type="ECO:0000313" key="8">
    <source>
        <dbReference type="Proteomes" id="UP001208938"/>
    </source>
</evidence>
<evidence type="ECO:0000313" key="7">
    <source>
        <dbReference type="EMBL" id="MCW1932025.1"/>
    </source>
</evidence>
<evidence type="ECO:0000256" key="3">
    <source>
        <dbReference type="ARBA" id="ARBA00022679"/>
    </source>
</evidence>
<reference evidence="7 8" key="1">
    <citation type="submission" date="2022-10" db="EMBL/GenBank/DDBJ databases">
        <title>Pararhodobacter sp. nov., isolated from marine algae.</title>
        <authorList>
            <person name="Choi B.J."/>
            <person name="Kim J.M."/>
            <person name="Lee J.K."/>
            <person name="Choi D.G."/>
            <person name="Jeon C.O."/>
        </authorList>
    </citation>
    <scope>NUCLEOTIDE SEQUENCE [LARGE SCALE GENOMIC DNA]</scope>
    <source>
        <strain evidence="7 8">ZQ420</strain>
    </source>
</reference>
<dbReference type="RefSeq" id="WP_264505097.1">
    <property type="nucleotide sequence ID" value="NZ_JAPDFL010000001.1"/>
</dbReference>
<dbReference type="InterPro" id="IPR050903">
    <property type="entry name" value="Bact_Chemotaxis_MeTrfase"/>
</dbReference>
<protein>
    <recommendedName>
        <fullName evidence="5">Chemotaxis protein methyltransferase</fullName>
        <ecNumber evidence="5">2.1.1.80</ecNumber>
    </recommendedName>
</protein>
<evidence type="ECO:0000256" key="5">
    <source>
        <dbReference type="PIRNR" id="PIRNR000410"/>
    </source>
</evidence>
<name>A0ABT3GX08_9RHOB</name>
<comment type="catalytic activity">
    <reaction evidence="1 5">
        <text>L-glutamyl-[protein] + S-adenosyl-L-methionine = [protein]-L-glutamate 5-O-methyl ester + S-adenosyl-L-homocysteine</text>
        <dbReference type="Rhea" id="RHEA:24452"/>
        <dbReference type="Rhea" id="RHEA-COMP:10208"/>
        <dbReference type="Rhea" id="RHEA-COMP:10311"/>
        <dbReference type="ChEBI" id="CHEBI:29973"/>
        <dbReference type="ChEBI" id="CHEBI:57856"/>
        <dbReference type="ChEBI" id="CHEBI:59789"/>
        <dbReference type="ChEBI" id="CHEBI:82795"/>
        <dbReference type="EC" id="2.1.1.80"/>
    </reaction>
</comment>
<dbReference type="InterPro" id="IPR026024">
    <property type="entry name" value="Chemotaxis_MeTrfase_CheR"/>
</dbReference>
<evidence type="ECO:0000256" key="1">
    <source>
        <dbReference type="ARBA" id="ARBA00001541"/>
    </source>
</evidence>
<dbReference type="Gene3D" id="1.10.155.10">
    <property type="entry name" value="Chemotaxis receptor methyltransferase CheR, N-terminal domain"/>
    <property type="match status" value="1"/>
</dbReference>
<keyword evidence="4 5" id="KW-0949">S-adenosyl-L-methionine</keyword>
<dbReference type="Pfam" id="PF01739">
    <property type="entry name" value="CheR"/>
    <property type="match status" value="1"/>
</dbReference>
<comment type="caution">
    <text evidence="7">The sequence shown here is derived from an EMBL/GenBank/DDBJ whole genome shotgun (WGS) entry which is preliminary data.</text>
</comment>
<dbReference type="Gene3D" id="3.40.50.150">
    <property type="entry name" value="Vaccinia Virus protein VP39"/>
    <property type="match status" value="1"/>
</dbReference>
<dbReference type="InterPro" id="IPR029063">
    <property type="entry name" value="SAM-dependent_MTases_sf"/>
</dbReference>
<feature type="domain" description="CheR-type methyltransferase" evidence="6">
    <location>
        <begin position="9"/>
        <end position="287"/>
    </location>
</feature>
<dbReference type="SMART" id="SM00138">
    <property type="entry name" value="MeTrc"/>
    <property type="match status" value="1"/>
</dbReference>
<dbReference type="SUPFAM" id="SSF53335">
    <property type="entry name" value="S-adenosyl-L-methionine-dependent methyltransferases"/>
    <property type="match status" value="1"/>
</dbReference>
<dbReference type="EMBL" id="JAPDFL010000001">
    <property type="protein sequence ID" value="MCW1932025.1"/>
    <property type="molecule type" value="Genomic_DNA"/>
</dbReference>
<dbReference type="InterPro" id="IPR036804">
    <property type="entry name" value="CheR_N_sf"/>
</dbReference>
<dbReference type="PANTHER" id="PTHR24422">
    <property type="entry name" value="CHEMOTAXIS PROTEIN METHYLTRANSFERASE"/>
    <property type="match status" value="1"/>
</dbReference>
<dbReference type="PIRSF" id="PIRSF000410">
    <property type="entry name" value="CheR"/>
    <property type="match status" value="1"/>
</dbReference>
<organism evidence="7 8">
    <name type="scientific">Pararhodobacter zhoushanensis</name>
    <dbReference type="NCBI Taxonomy" id="2479545"/>
    <lineage>
        <taxon>Bacteria</taxon>
        <taxon>Pseudomonadati</taxon>
        <taxon>Pseudomonadota</taxon>
        <taxon>Alphaproteobacteria</taxon>
        <taxon>Rhodobacterales</taxon>
        <taxon>Paracoccaceae</taxon>
        <taxon>Pararhodobacter</taxon>
    </lineage>
</organism>
<evidence type="ECO:0000256" key="2">
    <source>
        <dbReference type="ARBA" id="ARBA00022603"/>
    </source>
</evidence>
<evidence type="ECO:0000256" key="4">
    <source>
        <dbReference type="ARBA" id="ARBA00022691"/>
    </source>
</evidence>
<evidence type="ECO:0000259" key="6">
    <source>
        <dbReference type="PROSITE" id="PS50123"/>
    </source>
</evidence>
<dbReference type="InterPro" id="IPR022641">
    <property type="entry name" value="CheR_N"/>
</dbReference>
<sequence length="294" mass="32480">MTAQLRSPPADAELQLTEADFARIARIAKAGWGLSLDSAKRPLIRSRLGRRLKALNLASFDPYCEIIESGDTVECDHFITALTTNVTHFYREAHHFELLESEVLPGLIARARKGQRVRLWSAGCSSGQEPYSLAGSILALAKDAASLDLRILATDVDPTVLVTAEGGRYEAQSCVFPSPALEARLFNKPSTPPEAFRTIRPELQPLIAFRRLNLMQPWPFSGRFDVILCRNVAIYFDKPTQTRLWTRFSEALNDGGSLLIGHSERITAPAEHALEAVGITAYRKTGLLPTTAPR</sequence>
<dbReference type="Proteomes" id="UP001208938">
    <property type="component" value="Unassembled WGS sequence"/>
</dbReference>
<dbReference type="EC" id="2.1.1.80" evidence="5"/>
<dbReference type="PANTHER" id="PTHR24422:SF19">
    <property type="entry name" value="CHEMOTAXIS PROTEIN METHYLTRANSFERASE"/>
    <property type="match status" value="1"/>
</dbReference>
<dbReference type="InterPro" id="IPR000780">
    <property type="entry name" value="CheR_MeTrfase"/>
</dbReference>